<dbReference type="OrthoDB" id="9810303at2"/>
<dbReference type="SUPFAM" id="SSF53448">
    <property type="entry name" value="Nucleotide-diphospho-sugar transferases"/>
    <property type="match status" value="1"/>
</dbReference>
<protein>
    <submittedName>
        <fullName evidence="2">Glycosyltransferase involved in cell wall biosynthesis</fullName>
    </submittedName>
</protein>
<dbReference type="InterPro" id="IPR001173">
    <property type="entry name" value="Glyco_trans_2-like"/>
</dbReference>
<accession>A0A3N1G949</accession>
<dbReference type="RefSeq" id="WP_123381279.1">
    <property type="nucleotide sequence ID" value="NZ_RJKN01000010.1"/>
</dbReference>
<dbReference type="Pfam" id="PF00535">
    <property type="entry name" value="Glycos_transf_2"/>
    <property type="match status" value="1"/>
</dbReference>
<proteinExistence type="predicted"/>
<comment type="caution">
    <text evidence="2">The sequence shown here is derived from an EMBL/GenBank/DDBJ whole genome shotgun (WGS) entry which is preliminary data.</text>
</comment>
<gene>
    <name evidence="2" type="ORF">EDC03_3217</name>
</gene>
<dbReference type="Gene3D" id="3.90.550.10">
    <property type="entry name" value="Spore Coat Polysaccharide Biosynthesis Protein SpsA, Chain A"/>
    <property type="match status" value="1"/>
</dbReference>
<organism evidence="2 3">
    <name type="scientific">Pseudokineococcus lusitanus</name>
    <dbReference type="NCBI Taxonomy" id="763993"/>
    <lineage>
        <taxon>Bacteria</taxon>
        <taxon>Bacillati</taxon>
        <taxon>Actinomycetota</taxon>
        <taxon>Actinomycetes</taxon>
        <taxon>Kineosporiales</taxon>
        <taxon>Kineosporiaceae</taxon>
        <taxon>Pseudokineococcus</taxon>
    </lineage>
</organism>
<evidence type="ECO:0000259" key="1">
    <source>
        <dbReference type="Pfam" id="PF00535"/>
    </source>
</evidence>
<dbReference type="InterPro" id="IPR029044">
    <property type="entry name" value="Nucleotide-diphossugar_trans"/>
</dbReference>
<reference evidence="2 3" key="1">
    <citation type="journal article" date="2015" name="Stand. Genomic Sci.">
        <title>Genomic Encyclopedia of Bacterial and Archaeal Type Strains, Phase III: the genomes of soil and plant-associated and newly described type strains.</title>
        <authorList>
            <person name="Whitman W.B."/>
            <person name="Woyke T."/>
            <person name="Klenk H.P."/>
            <person name="Zhou Y."/>
            <person name="Lilburn T.G."/>
            <person name="Beck B.J."/>
            <person name="De Vos P."/>
            <person name="Vandamme P."/>
            <person name="Eisen J.A."/>
            <person name="Garrity G."/>
            <person name="Hugenholtz P."/>
            <person name="Kyrpides N.C."/>
        </authorList>
    </citation>
    <scope>NUCLEOTIDE SEQUENCE [LARGE SCALE GENOMIC DNA]</scope>
    <source>
        <strain evidence="2 3">CECT 7306</strain>
    </source>
</reference>
<sequence length="313" mass="34680">MSTPRPGRRYLVVSPCKDEADLLPVTAASMLAQTERPALWLVVDDGSDDRTPDLLRHLASQHSWVRVLTRPAGTPRRLGSGVVEAFDAGLASVGPLTDFDYVCKLDLDLRLPTSYFAGLMDLLEADHALASVSGRPWFRRPDGTVAWERCGGENCVGMAKFYRREAYEDIGGFVPRLMWDGIDCHESRRRGWRSAAVPDDALAFEHLRPMGSSDRGVLRGRRRHGHGQYLMGSSPLFVLASAARRLADPPALLGSLNMLAGWAWAAVTRVERHGDQAFRSSLRRYQHESLVLGKHRATERTRQRAMAGRGGPA</sequence>
<evidence type="ECO:0000313" key="3">
    <source>
        <dbReference type="Proteomes" id="UP000276232"/>
    </source>
</evidence>
<keyword evidence="2" id="KW-0808">Transferase</keyword>
<evidence type="ECO:0000313" key="2">
    <source>
        <dbReference type="EMBL" id="ROP26747.1"/>
    </source>
</evidence>
<name>A0A3N1G949_9ACTN</name>
<dbReference type="EMBL" id="RJKN01000010">
    <property type="protein sequence ID" value="ROP26747.1"/>
    <property type="molecule type" value="Genomic_DNA"/>
</dbReference>
<dbReference type="Proteomes" id="UP000276232">
    <property type="component" value="Unassembled WGS sequence"/>
</dbReference>
<feature type="domain" description="Glycosyltransferase 2-like" evidence="1">
    <location>
        <begin position="12"/>
        <end position="146"/>
    </location>
</feature>
<keyword evidence="3" id="KW-1185">Reference proteome</keyword>
<dbReference type="AlphaFoldDB" id="A0A3N1G949"/>
<dbReference type="GO" id="GO:0016740">
    <property type="term" value="F:transferase activity"/>
    <property type="evidence" value="ECO:0007669"/>
    <property type="project" value="UniProtKB-KW"/>
</dbReference>
<dbReference type="InParanoid" id="A0A3N1G949"/>